<dbReference type="CDD" id="cd01335">
    <property type="entry name" value="Radical_SAM"/>
    <property type="match status" value="1"/>
</dbReference>
<evidence type="ECO:0000256" key="1">
    <source>
        <dbReference type="ARBA" id="ARBA00022691"/>
    </source>
</evidence>
<evidence type="ECO:0000313" key="7">
    <source>
        <dbReference type="Proteomes" id="UP000283585"/>
    </source>
</evidence>
<dbReference type="InterPro" id="IPR024032">
    <property type="entry name" value="rSAM_paired_HxsC"/>
</dbReference>
<evidence type="ECO:0000256" key="4">
    <source>
        <dbReference type="ARBA" id="ARBA00023014"/>
    </source>
</evidence>
<proteinExistence type="predicted"/>
<keyword evidence="1" id="KW-0949">S-adenosyl-L-methionine</keyword>
<dbReference type="NCBIfam" id="TIGR03977">
    <property type="entry name" value="rSAM_pair_HxsC"/>
    <property type="match status" value="1"/>
</dbReference>
<dbReference type="Proteomes" id="UP000283585">
    <property type="component" value="Unassembled WGS sequence"/>
</dbReference>
<dbReference type="Gene3D" id="3.20.20.70">
    <property type="entry name" value="Aldolase class I"/>
    <property type="match status" value="1"/>
</dbReference>
<dbReference type="InterPro" id="IPR050377">
    <property type="entry name" value="Radical_SAM_PqqE_MftC-like"/>
</dbReference>
<evidence type="ECO:0000313" key="6">
    <source>
        <dbReference type="EMBL" id="RGQ04474.1"/>
    </source>
</evidence>
<keyword evidence="2" id="KW-0479">Metal-binding</keyword>
<feature type="domain" description="Radical SAM core" evidence="5">
    <location>
        <begin position="94"/>
        <end position="307"/>
    </location>
</feature>
<dbReference type="Pfam" id="PF04055">
    <property type="entry name" value="Radical_SAM"/>
    <property type="match status" value="1"/>
</dbReference>
<dbReference type="SFLD" id="SFLDS00029">
    <property type="entry name" value="Radical_SAM"/>
    <property type="match status" value="1"/>
</dbReference>
<gene>
    <name evidence="6" type="primary">hxsC</name>
    <name evidence="6" type="ORF">DWZ12_09835</name>
</gene>
<reference evidence="6 7" key="1">
    <citation type="submission" date="2018-08" db="EMBL/GenBank/DDBJ databases">
        <title>A genome reference for cultivated species of the human gut microbiota.</title>
        <authorList>
            <person name="Zou Y."/>
            <person name="Xue W."/>
            <person name="Luo G."/>
        </authorList>
    </citation>
    <scope>NUCLEOTIDE SEQUENCE [LARGE SCALE GENOMIC DNA]</scope>
    <source>
        <strain evidence="6 7">AF29-2BH</strain>
    </source>
</reference>
<dbReference type="SFLD" id="SFLDG01103">
    <property type="entry name" value="Uncharacterised_Radical_SAM_Su"/>
    <property type="match status" value="1"/>
</dbReference>
<dbReference type="PROSITE" id="PS51918">
    <property type="entry name" value="RADICAL_SAM"/>
    <property type="match status" value="1"/>
</dbReference>
<accession>A0A411ZNS8</accession>
<evidence type="ECO:0000259" key="5">
    <source>
        <dbReference type="PROSITE" id="PS51918"/>
    </source>
</evidence>
<dbReference type="GO" id="GO:0003824">
    <property type="term" value="F:catalytic activity"/>
    <property type="evidence" value="ECO:0007669"/>
    <property type="project" value="InterPro"/>
</dbReference>
<dbReference type="InterPro" id="IPR058240">
    <property type="entry name" value="rSAM_sf"/>
</dbReference>
<dbReference type="EMBL" id="QRSS01000010">
    <property type="protein sequence ID" value="RGQ04474.1"/>
    <property type="molecule type" value="Genomic_DNA"/>
</dbReference>
<keyword evidence="4" id="KW-0411">Iron-sulfur</keyword>
<dbReference type="GO" id="GO:0046872">
    <property type="term" value="F:metal ion binding"/>
    <property type="evidence" value="ECO:0007669"/>
    <property type="project" value="UniProtKB-KW"/>
</dbReference>
<dbReference type="InterPro" id="IPR006638">
    <property type="entry name" value="Elp3/MiaA/NifB-like_rSAM"/>
</dbReference>
<dbReference type="AlphaFoldDB" id="A0A411ZNS8"/>
<dbReference type="SUPFAM" id="SSF102114">
    <property type="entry name" value="Radical SAM enzymes"/>
    <property type="match status" value="1"/>
</dbReference>
<name>A0A411ZNS8_9FIRM</name>
<protein>
    <submittedName>
        <fullName evidence="6">His-Xaa-Ser system radical SAM maturase HxsC</fullName>
    </submittedName>
</protein>
<dbReference type="PANTHER" id="PTHR11228:SF7">
    <property type="entry name" value="PQQA PEPTIDE CYCLASE"/>
    <property type="match status" value="1"/>
</dbReference>
<comment type="caution">
    <text evidence="6">The sequence shown here is derived from an EMBL/GenBank/DDBJ whole genome shotgun (WGS) entry which is preliminary data.</text>
</comment>
<dbReference type="PANTHER" id="PTHR11228">
    <property type="entry name" value="RADICAL SAM DOMAIN PROTEIN"/>
    <property type="match status" value="1"/>
</dbReference>
<dbReference type="SMART" id="SM00729">
    <property type="entry name" value="Elp3"/>
    <property type="match status" value="1"/>
</dbReference>
<sequence>MGKIKIWKRHNYGGEIYSICDFYIDWYSNLFNRGLEIIMDEIDKTRFWKIEQSDDKKYMINSDGERHLYMLSGEVTHGDVIVVRDNNSVYKMHDGSSSSALVYVTNQCNSNCIMCPDSVKMRTKENRISFEELVEYVSLLPSDLKHIDITGGEPTLLKENLPYLIRRALEQAENAEVLMLSNGRSFAVDGYTQKFGIFSDQRFKIEIPIHSTDQEKHDYIAGCRGSFEQTMRGISNLLRNGVEVGIRIVVSKLNYRDLNPIIQEVKRRFPEIKYINIMGMEILGNAWKNKETVWEEFENIKPYVEKAAEQCFSCGIEPGLYNFPLCLFKKKYWYCYKKSITDYKIRYFTECEECKEKSECGGFFFSTFRRTNYKVRVQR</sequence>
<evidence type="ECO:0000256" key="2">
    <source>
        <dbReference type="ARBA" id="ARBA00022723"/>
    </source>
</evidence>
<dbReference type="GO" id="GO:0051536">
    <property type="term" value="F:iron-sulfur cluster binding"/>
    <property type="evidence" value="ECO:0007669"/>
    <property type="project" value="UniProtKB-KW"/>
</dbReference>
<evidence type="ECO:0000256" key="3">
    <source>
        <dbReference type="ARBA" id="ARBA00023004"/>
    </source>
</evidence>
<dbReference type="InterPro" id="IPR013785">
    <property type="entry name" value="Aldolase_TIM"/>
</dbReference>
<dbReference type="InterPro" id="IPR007197">
    <property type="entry name" value="rSAM"/>
</dbReference>
<organism evidence="6 7">
    <name type="scientific">Blautia obeum</name>
    <dbReference type="NCBI Taxonomy" id="40520"/>
    <lineage>
        <taxon>Bacteria</taxon>
        <taxon>Bacillati</taxon>
        <taxon>Bacillota</taxon>
        <taxon>Clostridia</taxon>
        <taxon>Lachnospirales</taxon>
        <taxon>Lachnospiraceae</taxon>
        <taxon>Blautia</taxon>
    </lineage>
</organism>
<keyword evidence="3" id="KW-0408">Iron</keyword>
<dbReference type="SFLD" id="SFLDG01067">
    <property type="entry name" value="SPASM/twitch_domain_containing"/>
    <property type="match status" value="1"/>
</dbReference>